<reference evidence="1 2" key="1">
    <citation type="submission" date="2019-04" db="EMBL/GenBank/DDBJ databases">
        <title>Draft genome of the big-headed turtle Platysternon megacephalum.</title>
        <authorList>
            <person name="Gong S."/>
        </authorList>
    </citation>
    <scope>NUCLEOTIDE SEQUENCE [LARGE SCALE GENOMIC DNA]</scope>
    <source>
        <strain evidence="1">DO16091913</strain>
        <tissue evidence="1">Muscle</tissue>
    </source>
</reference>
<dbReference type="Proteomes" id="UP000297703">
    <property type="component" value="Unassembled WGS sequence"/>
</dbReference>
<name>A0A4D9DS71_9SAUR</name>
<comment type="caution">
    <text evidence="1">The sequence shown here is derived from an EMBL/GenBank/DDBJ whole genome shotgun (WGS) entry which is preliminary data.</text>
</comment>
<evidence type="ECO:0000313" key="1">
    <source>
        <dbReference type="EMBL" id="TFJ97692.1"/>
    </source>
</evidence>
<accession>A0A4D9DS71</accession>
<dbReference type="EMBL" id="QXTE01000468">
    <property type="protein sequence ID" value="TFJ97692.1"/>
    <property type="molecule type" value="Genomic_DNA"/>
</dbReference>
<organism evidence="1 2">
    <name type="scientific">Platysternon megacephalum</name>
    <name type="common">big-headed turtle</name>
    <dbReference type="NCBI Taxonomy" id="55544"/>
    <lineage>
        <taxon>Eukaryota</taxon>
        <taxon>Metazoa</taxon>
        <taxon>Chordata</taxon>
        <taxon>Craniata</taxon>
        <taxon>Vertebrata</taxon>
        <taxon>Euteleostomi</taxon>
        <taxon>Archelosauria</taxon>
        <taxon>Testudinata</taxon>
        <taxon>Testudines</taxon>
        <taxon>Cryptodira</taxon>
        <taxon>Durocryptodira</taxon>
        <taxon>Testudinoidea</taxon>
        <taxon>Platysternidae</taxon>
        <taxon>Platysternon</taxon>
    </lineage>
</organism>
<keyword evidence="2" id="KW-1185">Reference proteome</keyword>
<gene>
    <name evidence="1" type="ORF">DR999_PMT20470</name>
</gene>
<evidence type="ECO:0000313" key="2">
    <source>
        <dbReference type="Proteomes" id="UP000297703"/>
    </source>
</evidence>
<sequence>MPGWGSLHGLRGDPNVYILKGGSYRVVKDLSMDEKPQVFDLHPRSRGGEHYGTTGFGFFIIFQNQGEMRWVANLRTAKGERIVILHPKYTKGLYYFGIGDLLTLTSGGSVLLVQ</sequence>
<dbReference type="AlphaFoldDB" id="A0A4D9DS71"/>
<protein>
    <submittedName>
        <fullName evidence="1">Uncharacterized protein</fullName>
    </submittedName>
</protein>
<proteinExistence type="predicted"/>
<reference evidence="1 2" key="2">
    <citation type="submission" date="2019-04" db="EMBL/GenBank/DDBJ databases">
        <title>The genome sequence of big-headed turtle.</title>
        <authorList>
            <person name="Gong S."/>
        </authorList>
    </citation>
    <scope>NUCLEOTIDE SEQUENCE [LARGE SCALE GENOMIC DNA]</scope>
    <source>
        <strain evidence="1">DO16091913</strain>
        <tissue evidence="1">Muscle</tissue>
    </source>
</reference>